<accession>A0A5C6M4R6</accession>
<evidence type="ECO:0000313" key="3">
    <source>
        <dbReference type="Proteomes" id="UP000321083"/>
    </source>
</evidence>
<evidence type="ECO:0000313" key="2">
    <source>
        <dbReference type="EMBL" id="TWW08001.1"/>
    </source>
</evidence>
<gene>
    <name evidence="2" type="ORF">E3A20_28710</name>
</gene>
<protein>
    <recommendedName>
        <fullName evidence="4">DUF1501 domain-containing protein</fullName>
    </recommendedName>
</protein>
<feature type="non-terminal residue" evidence="2">
    <location>
        <position position="168"/>
    </location>
</feature>
<reference evidence="2 3" key="1">
    <citation type="submission" date="2019-08" db="EMBL/GenBank/DDBJ databases">
        <title>100 year-old enigma solved: identification of Planctomyces bekefii, the type genus and species of the phylum Planctomycetes.</title>
        <authorList>
            <person name="Svetlana D.N."/>
            <person name="Overmann J."/>
        </authorList>
    </citation>
    <scope>NUCLEOTIDE SEQUENCE [LARGE SCALE GENOMIC DNA]</scope>
    <source>
        <strain evidence="2">Phe10_nw2017</strain>
    </source>
</reference>
<comment type="caution">
    <text evidence="2">The sequence shown here is derived from an EMBL/GenBank/DDBJ whole genome shotgun (WGS) entry which is preliminary data.</text>
</comment>
<dbReference type="Proteomes" id="UP000321083">
    <property type="component" value="Unassembled WGS sequence"/>
</dbReference>
<keyword evidence="3" id="KW-1185">Reference proteome</keyword>
<name>A0A5C6M4R6_9PLAN</name>
<dbReference type="AlphaFoldDB" id="A0A5C6M4R6"/>
<evidence type="ECO:0000256" key="1">
    <source>
        <dbReference type="SAM" id="MobiDB-lite"/>
    </source>
</evidence>
<sequence length="168" mass="17682">MVSVRLHSSVCSIARRGLLRIGTGAVASVGGEVAVSAEDQSGQPLLPQADHCIVLFLNGGPSHLDMWDMKPEAPLEIRGEFSPISSSIPGIPLSEHLPLLARQLHRAALIRSMHHSVNNSHAAAVYAALTGHDRGEQGGGARPTDNPSPGSVVAKLRPAKNQTLPYIS</sequence>
<organism evidence="2 3">
    <name type="scientific">Planctomyces bekefii</name>
    <dbReference type="NCBI Taxonomy" id="1653850"/>
    <lineage>
        <taxon>Bacteria</taxon>
        <taxon>Pseudomonadati</taxon>
        <taxon>Planctomycetota</taxon>
        <taxon>Planctomycetia</taxon>
        <taxon>Planctomycetales</taxon>
        <taxon>Planctomycetaceae</taxon>
        <taxon>Planctomyces</taxon>
    </lineage>
</organism>
<reference evidence="2 3" key="2">
    <citation type="submission" date="2019-08" db="EMBL/GenBank/DDBJ databases">
        <authorList>
            <person name="Henke P."/>
        </authorList>
    </citation>
    <scope>NUCLEOTIDE SEQUENCE [LARGE SCALE GENOMIC DNA]</scope>
    <source>
        <strain evidence="2">Phe10_nw2017</strain>
    </source>
</reference>
<evidence type="ECO:0008006" key="4">
    <source>
        <dbReference type="Google" id="ProtNLM"/>
    </source>
</evidence>
<proteinExistence type="predicted"/>
<feature type="region of interest" description="Disordered" evidence="1">
    <location>
        <begin position="132"/>
        <end position="168"/>
    </location>
</feature>
<dbReference type="EMBL" id="SRHE01000897">
    <property type="protein sequence ID" value="TWW08001.1"/>
    <property type="molecule type" value="Genomic_DNA"/>
</dbReference>
<dbReference type="InterPro" id="IPR010869">
    <property type="entry name" value="DUF1501"/>
</dbReference>
<dbReference type="Pfam" id="PF07394">
    <property type="entry name" value="DUF1501"/>
    <property type="match status" value="1"/>
</dbReference>